<name>A0A366HSF6_9BACT</name>
<comment type="caution">
    <text evidence="2">The sequence shown here is derived from an EMBL/GenBank/DDBJ whole genome shotgun (WGS) entry which is preliminary data.</text>
</comment>
<organism evidence="2 3">
    <name type="scientific">Roseimicrobium gellanilyticum</name>
    <dbReference type="NCBI Taxonomy" id="748857"/>
    <lineage>
        <taxon>Bacteria</taxon>
        <taxon>Pseudomonadati</taxon>
        <taxon>Verrucomicrobiota</taxon>
        <taxon>Verrucomicrobiia</taxon>
        <taxon>Verrucomicrobiales</taxon>
        <taxon>Verrucomicrobiaceae</taxon>
        <taxon>Roseimicrobium</taxon>
    </lineage>
</organism>
<keyword evidence="1" id="KW-0472">Membrane</keyword>
<dbReference type="AlphaFoldDB" id="A0A366HSF6"/>
<proteinExistence type="predicted"/>
<evidence type="ECO:0008006" key="4">
    <source>
        <dbReference type="Google" id="ProtNLM"/>
    </source>
</evidence>
<evidence type="ECO:0000313" key="3">
    <source>
        <dbReference type="Proteomes" id="UP000253426"/>
    </source>
</evidence>
<dbReference type="Proteomes" id="UP000253426">
    <property type="component" value="Unassembled WGS sequence"/>
</dbReference>
<evidence type="ECO:0000313" key="2">
    <source>
        <dbReference type="EMBL" id="RBP45833.1"/>
    </source>
</evidence>
<sequence length="183" mass="19865">MSIGCIIGLVVGVVGLLVLIIVAVLASLAIPAFQRVKAKASSAQTKVAIMDLEVAITAYQAQYNKLPDLAETDEKKIVESRGLLLKIIMGRHTPNDFGFYEPPPAYTTGKGRLITNDAGEFELLDPFGKMYHLHFDWDGDGSIPNPEHPGATIPAPVIIYSAGPDLAYDTWDDNVKSWGLLEQ</sequence>
<accession>A0A366HSF6</accession>
<keyword evidence="3" id="KW-1185">Reference proteome</keyword>
<feature type="transmembrane region" description="Helical" evidence="1">
    <location>
        <begin position="6"/>
        <end position="30"/>
    </location>
</feature>
<dbReference type="Gene3D" id="3.30.700.10">
    <property type="entry name" value="Glycoprotein, Type 4 Pilin"/>
    <property type="match status" value="1"/>
</dbReference>
<evidence type="ECO:0000256" key="1">
    <source>
        <dbReference type="SAM" id="Phobius"/>
    </source>
</evidence>
<dbReference type="InterPro" id="IPR045584">
    <property type="entry name" value="Pilin-like"/>
</dbReference>
<dbReference type="EMBL" id="QNRR01000002">
    <property type="protein sequence ID" value="RBP45833.1"/>
    <property type="molecule type" value="Genomic_DNA"/>
</dbReference>
<keyword evidence="1" id="KW-0812">Transmembrane</keyword>
<reference evidence="2 3" key="1">
    <citation type="submission" date="2018-06" db="EMBL/GenBank/DDBJ databases">
        <title>Genomic Encyclopedia of Type Strains, Phase IV (KMG-IV): sequencing the most valuable type-strain genomes for metagenomic binning, comparative biology and taxonomic classification.</title>
        <authorList>
            <person name="Goeker M."/>
        </authorList>
    </citation>
    <scope>NUCLEOTIDE SEQUENCE [LARGE SCALE GENOMIC DNA]</scope>
    <source>
        <strain evidence="2 3">DSM 25532</strain>
    </source>
</reference>
<keyword evidence="1" id="KW-1133">Transmembrane helix</keyword>
<protein>
    <recommendedName>
        <fullName evidence="4">Prepilin-type N-terminal cleavage/methylation domain-containing protein</fullName>
    </recommendedName>
</protein>
<gene>
    <name evidence="2" type="ORF">DES53_102215</name>
</gene>
<dbReference type="SUPFAM" id="SSF54523">
    <property type="entry name" value="Pili subunits"/>
    <property type="match status" value="1"/>
</dbReference>